<comment type="subunit">
    <text evidence="7">Component of the RIX1 complex, composed of IPI1, RIX1/IPI2 and IPI3 in a 1:2:2 stoichiometry. The complex interacts (via RIX1) with MDN1 (via its hexameric AAA ATPase ring) and the pre-60S ribosome particles.</text>
</comment>
<dbReference type="Gene3D" id="2.130.10.10">
    <property type="entry name" value="YVTN repeat-like/Quinoprotein amine dehydrogenase"/>
    <property type="match status" value="2"/>
</dbReference>
<gene>
    <name evidence="8" type="ORF">NADFUDRAFT_53069</name>
</gene>
<dbReference type="GO" id="GO:0005656">
    <property type="term" value="C:nuclear pre-replicative complex"/>
    <property type="evidence" value="ECO:0007669"/>
    <property type="project" value="TreeGrafter"/>
</dbReference>
<feature type="repeat" description="WD" evidence="6">
    <location>
        <begin position="124"/>
        <end position="157"/>
    </location>
</feature>
<dbReference type="GO" id="GO:0006364">
    <property type="term" value="P:rRNA processing"/>
    <property type="evidence" value="ECO:0007669"/>
    <property type="project" value="UniProtKB-UniRule"/>
</dbReference>
<evidence type="ECO:0000256" key="4">
    <source>
        <dbReference type="ARBA" id="ARBA00022737"/>
    </source>
</evidence>
<keyword evidence="9" id="KW-1185">Reference proteome</keyword>
<keyword evidence="7" id="KW-0698">rRNA processing</keyword>
<dbReference type="EMBL" id="KV454413">
    <property type="protein sequence ID" value="ODQ64091.1"/>
    <property type="molecule type" value="Genomic_DNA"/>
</dbReference>
<accession>A0A1E3PFC2</accession>
<keyword evidence="7" id="KW-0539">Nucleus</keyword>
<dbReference type="GO" id="GO:0000792">
    <property type="term" value="C:heterochromatin"/>
    <property type="evidence" value="ECO:0007669"/>
    <property type="project" value="EnsemblFungi"/>
</dbReference>
<evidence type="ECO:0000313" key="8">
    <source>
        <dbReference type="EMBL" id="ODQ64091.1"/>
    </source>
</evidence>
<reference evidence="8 9" key="1">
    <citation type="journal article" date="2016" name="Proc. Natl. Acad. Sci. U.S.A.">
        <title>Comparative genomics of biotechnologically important yeasts.</title>
        <authorList>
            <person name="Riley R."/>
            <person name="Haridas S."/>
            <person name="Wolfe K.H."/>
            <person name="Lopes M.R."/>
            <person name="Hittinger C.T."/>
            <person name="Goeker M."/>
            <person name="Salamov A.A."/>
            <person name="Wisecaver J.H."/>
            <person name="Long T.M."/>
            <person name="Calvey C.H."/>
            <person name="Aerts A.L."/>
            <person name="Barry K.W."/>
            <person name="Choi C."/>
            <person name="Clum A."/>
            <person name="Coughlan A.Y."/>
            <person name="Deshpande S."/>
            <person name="Douglass A.P."/>
            <person name="Hanson S.J."/>
            <person name="Klenk H.-P."/>
            <person name="LaButti K.M."/>
            <person name="Lapidus A."/>
            <person name="Lindquist E.A."/>
            <person name="Lipzen A.M."/>
            <person name="Meier-Kolthoff J.P."/>
            <person name="Ohm R.A."/>
            <person name="Otillar R.P."/>
            <person name="Pangilinan J.L."/>
            <person name="Peng Y."/>
            <person name="Rokas A."/>
            <person name="Rosa C.A."/>
            <person name="Scheuner C."/>
            <person name="Sibirny A.A."/>
            <person name="Slot J.C."/>
            <person name="Stielow J.B."/>
            <person name="Sun H."/>
            <person name="Kurtzman C.P."/>
            <person name="Blackwell M."/>
            <person name="Grigoriev I.V."/>
            <person name="Jeffries T.W."/>
        </authorList>
    </citation>
    <scope>NUCLEOTIDE SEQUENCE [LARGE SCALE GENOMIC DNA]</scope>
    <source>
        <strain evidence="8 9">DSM 6958</strain>
    </source>
</reference>
<evidence type="ECO:0000256" key="2">
    <source>
        <dbReference type="ARBA" id="ARBA00010143"/>
    </source>
</evidence>
<comment type="similarity">
    <text evidence="2 7">Belongs to the WD repeat IPI3/WDR18 family.</text>
</comment>
<dbReference type="InterPro" id="IPR001680">
    <property type="entry name" value="WD40_rpt"/>
</dbReference>
<evidence type="ECO:0000256" key="7">
    <source>
        <dbReference type="RuleBase" id="RU369067"/>
    </source>
</evidence>
<dbReference type="InterPro" id="IPR015943">
    <property type="entry name" value="WD40/YVTN_repeat-like_dom_sf"/>
</dbReference>
<dbReference type="OrthoDB" id="756370at2759"/>
<keyword evidence="3 6" id="KW-0853">WD repeat</keyword>
<feature type="repeat" description="WD" evidence="6">
    <location>
        <begin position="286"/>
        <end position="327"/>
    </location>
</feature>
<sequence length="475" mass="51470">MEELVLYSSLTAAEGVNASATAVSGVISAIQLHTGTHISSFKQNTSPANATVFTPNHIISVQEGKALLNVYTWTKEAVDQKIVLPERLSCIAISPCNNWLVGGGLESGRLFVWELSSGILWFAREAHYQAVTHLKFSADSSLVISASKDSRILAWRLGDLVSGNQDEVTPAWSASEHTLAVTGLEIGYGGTSGGDARVYSCSLDQTVRVWDAAVGTLLSTFILSDKPSALSVDPAERMIYVGQLLGGVRIIPLYETNKFSGSLEAVGGARRIITLDADHNNAWTLITSAPTAITALALSFNGLNIITGSQSGDVIVWDLTSRQIIRTLKSHRGAIGSIQCFWKPFENLTSKSKSKERKGGAFGTLNAVSRDSLKIPVFKRIVEVKDQNDHDVWCQVGNGIEGCDDNSEDENDWMNGSNDSERAKSQALSFFSDGGENSLRAKVQSLENDLSKLYGCYGELQNVHEQLWTAYSENK</sequence>
<keyword evidence="4" id="KW-0677">Repeat</keyword>
<evidence type="ECO:0000256" key="3">
    <source>
        <dbReference type="ARBA" id="ARBA00022574"/>
    </source>
</evidence>
<dbReference type="InterPro" id="IPR036322">
    <property type="entry name" value="WD40_repeat_dom_sf"/>
</dbReference>
<dbReference type="GO" id="GO:0120330">
    <property type="term" value="C:rixosome complex"/>
    <property type="evidence" value="ECO:0007669"/>
    <property type="project" value="UniProtKB-UniRule"/>
</dbReference>
<dbReference type="SMART" id="SM00320">
    <property type="entry name" value="WD40"/>
    <property type="match status" value="4"/>
</dbReference>
<dbReference type="STRING" id="857566.A0A1E3PFC2"/>
<dbReference type="AlphaFoldDB" id="A0A1E3PFC2"/>
<dbReference type="SUPFAM" id="SSF50978">
    <property type="entry name" value="WD40 repeat-like"/>
    <property type="match status" value="1"/>
</dbReference>
<organism evidence="8 9">
    <name type="scientific">Nadsonia fulvescens var. elongata DSM 6958</name>
    <dbReference type="NCBI Taxonomy" id="857566"/>
    <lineage>
        <taxon>Eukaryota</taxon>
        <taxon>Fungi</taxon>
        <taxon>Dikarya</taxon>
        <taxon>Ascomycota</taxon>
        <taxon>Saccharomycotina</taxon>
        <taxon>Dipodascomycetes</taxon>
        <taxon>Dipodascales</taxon>
        <taxon>Dipodascales incertae sedis</taxon>
        <taxon>Nadsonia</taxon>
    </lineage>
</organism>
<dbReference type="Proteomes" id="UP000095009">
    <property type="component" value="Unassembled WGS sequence"/>
</dbReference>
<dbReference type="PANTHER" id="PTHR18763:SF0">
    <property type="entry name" value="WD REPEAT-CONTAINING PROTEIN 18"/>
    <property type="match status" value="1"/>
</dbReference>
<proteinExistence type="inferred from homology"/>
<dbReference type="PROSITE" id="PS50082">
    <property type="entry name" value="WD_REPEATS_2"/>
    <property type="match status" value="2"/>
</dbReference>
<dbReference type="GO" id="GO:0006261">
    <property type="term" value="P:DNA-templated DNA replication"/>
    <property type="evidence" value="ECO:0007669"/>
    <property type="project" value="TreeGrafter"/>
</dbReference>
<evidence type="ECO:0000256" key="6">
    <source>
        <dbReference type="PROSITE-ProRule" id="PRU00221"/>
    </source>
</evidence>
<evidence type="ECO:0000256" key="1">
    <source>
        <dbReference type="ARBA" id="ARBA00002355"/>
    </source>
</evidence>
<dbReference type="InterPro" id="IPR045227">
    <property type="entry name" value="WDR18/Ipi3/RID3"/>
</dbReference>
<comment type="function">
    <text evidence="1 7">Component of the RIX1 complex required for processing of ITS2 sequences from 35S pre-rRNA.</text>
</comment>
<evidence type="ECO:0000313" key="9">
    <source>
        <dbReference type="Proteomes" id="UP000095009"/>
    </source>
</evidence>
<dbReference type="PROSITE" id="PS50294">
    <property type="entry name" value="WD_REPEATS_REGION"/>
    <property type="match status" value="1"/>
</dbReference>
<dbReference type="PANTHER" id="PTHR18763">
    <property type="entry name" value="WD-REPEAT PROTEIN 18"/>
    <property type="match status" value="1"/>
</dbReference>
<dbReference type="Pfam" id="PF00400">
    <property type="entry name" value="WD40"/>
    <property type="match status" value="3"/>
</dbReference>
<comment type="subcellular location">
    <subcellularLocation>
        <location evidence="7">Nucleus</location>
    </subcellularLocation>
</comment>
<name>A0A1E3PFC2_9ASCO</name>
<evidence type="ECO:0000256" key="5">
    <source>
        <dbReference type="ARBA" id="ARBA00026229"/>
    </source>
</evidence>
<protein>
    <recommendedName>
        <fullName evidence="5 7">Pre-rRNA-processing protein IPI3</fullName>
    </recommendedName>
</protein>